<sequence length="153" mass="16092">MVESLEEVLPDEGFMDFTDFGRWAAATVPLRHRPTANEDASMEAGSEHRTAGAADWRPVLGILLGIYIGYAGWELLTSGKASASPLSFALWAVSVSNLSLIQSSAVAGAARVPRRLAWTAAMAAGAALLTGLPADPFRAVLTVPLLIAAAERM</sequence>
<proteinExistence type="predicted"/>
<reference evidence="1 2" key="1">
    <citation type="submission" date="2020-01" db="EMBL/GenBank/DDBJ databases">
        <title>Glutamicibacter soli M275.</title>
        <authorList>
            <person name="Meng X."/>
        </authorList>
    </citation>
    <scope>NUCLEOTIDE SEQUENCE [LARGE SCALE GENOMIC DNA]</scope>
    <source>
        <strain evidence="1 2">M275</strain>
    </source>
</reference>
<evidence type="ECO:0000313" key="1">
    <source>
        <dbReference type="EMBL" id="NAZ17622.1"/>
    </source>
</evidence>
<gene>
    <name evidence="1" type="ORF">GT020_16350</name>
</gene>
<dbReference type="EMBL" id="WYDN01000020">
    <property type="protein sequence ID" value="NAZ17622.1"/>
    <property type="molecule type" value="Genomic_DNA"/>
</dbReference>
<evidence type="ECO:0000313" key="2">
    <source>
        <dbReference type="Proteomes" id="UP000477543"/>
    </source>
</evidence>
<dbReference type="RefSeq" id="WP_161449998.1">
    <property type="nucleotide sequence ID" value="NZ_WYDN01000020.1"/>
</dbReference>
<accession>A0A6L9G6H3</accession>
<organism evidence="1 2">
    <name type="scientific">Glutamicibacter soli</name>
    <dbReference type="NCBI Taxonomy" id="453836"/>
    <lineage>
        <taxon>Bacteria</taxon>
        <taxon>Bacillati</taxon>
        <taxon>Actinomycetota</taxon>
        <taxon>Actinomycetes</taxon>
        <taxon>Micrococcales</taxon>
        <taxon>Micrococcaceae</taxon>
        <taxon>Glutamicibacter</taxon>
    </lineage>
</organism>
<dbReference type="AlphaFoldDB" id="A0A6L9G6H3"/>
<name>A0A6L9G6H3_9MICC</name>
<dbReference type="Proteomes" id="UP000477543">
    <property type="component" value="Unassembled WGS sequence"/>
</dbReference>
<comment type="caution">
    <text evidence="1">The sequence shown here is derived from an EMBL/GenBank/DDBJ whole genome shotgun (WGS) entry which is preliminary data.</text>
</comment>
<protein>
    <submittedName>
        <fullName evidence="1">Uncharacterized protein</fullName>
    </submittedName>
</protein>